<keyword evidence="4" id="KW-1185">Reference proteome</keyword>
<feature type="signal peptide" evidence="1">
    <location>
        <begin position="1"/>
        <end position="20"/>
    </location>
</feature>
<protein>
    <recommendedName>
        <fullName evidence="2">Spore coat protein U/FanG domain-containing protein</fullName>
    </recommendedName>
</protein>
<gene>
    <name evidence="3" type="ORF">BTW07_06840</name>
</gene>
<keyword evidence="1" id="KW-0732">Signal</keyword>
<accession>A0A1Q8SU38</accession>
<dbReference type="InterPro" id="IPR053167">
    <property type="entry name" value="Spore_coat_component"/>
</dbReference>
<evidence type="ECO:0000259" key="2">
    <source>
        <dbReference type="Pfam" id="PF05229"/>
    </source>
</evidence>
<dbReference type="RefSeq" id="WP_075569423.1">
    <property type="nucleotide sequence ID" value="NZ_MSDO01000007.1"/>
</dbReference>
<reference evidence="3 4" key="1">
    <citation type="submission" date="2016-12" db="EMBL/GenBank/DDBJ databases">
        <title>Draft genome sequences of strains Salinicola socius SMB35, Salinicola sp. MH3R3-1 and Chromohalobacter sp. SMB17 from the Verkhnekamsk potash mining region of Russia.</title>
        <authorList>
            <person name="Mavrodi D.V."/>
            <person name="Olsson B.E."/>
            <person name="Korsakova E.S."/>
            <person name="Pyankova A."/>
            <person name="Mavrodi O.V."/>
            <person name="Plotnikova E.G."/>
        </authorList>
    </citation>
    <scope>NUCLEOTIDE SEQUENCE [LARGE SCALE GENOMIC DNA]</scope>
    <source>
        <strain evidence="3 4">SMB35</strain>
    </source>
</reference>
<dbReference type="AlphaFoldDB" id="A0A1Q8SU38"/>
<comment type="caution">
    <text evidence="3">The sequence shown here is derived from an EMBL/GenBank/DDBJ whole genome shotgun (WGS) entry which is preliminary data.</text>
</comment>
<dbReference type="Pfam" id="PF05229">
    <property type="entry name" value="SCPU"/>
    <property type="match status" value="1"/>
</dbReference>
<dbReference type="SMART" id="SM00972">
    <property type="entry name" value="SCPU"/>
    <property type="match status" value="1"/>
</dbReference>
<feature type="domain" description="Spore coat protein U/FanG" evidence="2">
    <location>
        <begin position="26"/>
        <end position="172"/>
    </location>
</feature>
<proteinExistence type="predicted"/>
<dbReference type="PANTHER" id="PTHR37089:SF3">
    <property type="entry name" value="EXPORTED PROTEIN"/>
    <property type="match status" value="1"/>
</dbReference>
<sequence>MRTALIGAVSVWLSLGTAMAQSLPQSSFQVSATITEGCLVNGTGQSVGNVGELGQLDFGTASALSEAVQVATFVQTGGVVLDCTPGIALTLRVDGGLHASGGTRQLARTGGGASLTYTLFADAGLQQPIGIDEPVSFDLAEGATTVALPIYGRLALPGNAAAGSYTDRLTVTLEW</sequence>
<dbReference type="Proteomes" id="UP000186878">
    <property type="component" value="Unassembled WGS sequence"/>
</dbReference>
<name>A0A1Q8SU38_9GAMM</name>
<dbReference type="InterPro" id="IPR007893">
    <property type="entry name" value="Spore_coat_U/FanG"/>
</dbReference>
<dbReference type="EMBL" id="MSDO01000007">
    <property type="protein sequence ID" value="OLO04933.1"/>
    <property type="molecule type" value="Genomic_DNA"/>
</dbReference>
<dbReference type="PANTHER" id="PTHR37089">
    <property type="entry name" value="PROTEIN U-RELATED"/>
    <property type="match status" value="1"/>
</dbReference>
<evidence type="ECO:0000313" key="4">
    <source>
        <dbReference type="Proteomes" id="UP000186878"/>
    </source>
</evidence>
<evidence type="ECO:0000313" key="3">
    <source>
        <dbReference type="EMBL" id="OLO04933.1"/>
    </source>
</evidence>
<dbReference type="STRING" id="404433.BTW07_06840"/>
<organism evidence="3 4">
    <name type="scientific">Salinicola socius</name>
    <dbReference type="NCBI Taxonomy" id="404433"/>
    <lineage>
        <taxon>Bacteria</taxon>
        <taxon>Pseudomonadati</taxon>
        <taxon>Pseudomonadota</taxon>
        <taxon>Gammaproteobacteria</taxon>
        <taxon>Oceanospirillales</taxon>
        <taxon>Halomonadaceae</taxon>
        <taxon>Salinicola</taxon>
    </lineage>
</organism>
<feature type="chain" id="PRO_5013158482" description="Spore coat protein U/FanG domain-containing protein" evidence="1">
    <location>
        <begin position="21"/>
        <end position="175"/>
    </location>
</feature>
<evidence type="ECO:0000256" key="1">
    <source>
        <dbReference type="SAM" id="SignalP"/>
    </source>
</evidence>